<dbReference type="Proteomes" id="UP000613160">
    <property type="component" value="Unassembled WGS sequence"/>
</dbReference>
<sequence>MKEFSNRRVVVIGGSRGIGLAVSRILVERGARLAIGARDTEILESVRCDLLRTEGAEIHVGKCDIGYTASTCDFVKAADAHLGGIDVLINCASRFTRSDDEDAWIEALNVDLLGVVRALKAAVPMLKRSGNGTVVTMSSVGSRTAHPQRQAYGAAKAALEQYTRASARRYAPDGIRVNCVVSGSADFPGGIWDETRKNDPQAYEAARRSIPLGGFAEPRDIAEAVVFLASERARWITGQCILVDGGQAAAMLAA</sequence>
<name>A0A916YBJ4_9HYPH</name>
<dbReference type="FunFam" id="3.40.50.720:FF:000084">
    <property type="entry name" value="Short-chain dehydrogenase reductase"/>
    <property type="match status" value="1"/>
</dbReference>
<evidence type="ECO:0000256" key="2">
    <source>
        <dbReference type="ARBA" id="ARBA00023002"/>
    </source>
</evidence>
<organism evidence="3 4">
    <name type="scientific">Aureimonas glaciei</name>
    <dbReference type="NCBI Taxonomy" id="1776957"/>
    <lineage>
        <taxon>Bacteria</taxon>
        <taxon>Pseudomonadati</taxon>
        <taxon>Pseudomonadota</taxon>
        <taxon>Alphaproteobacteria</taxon>
        <taxon>Hyphomicrobiales</taxon>
        <taxon>Aurantimonadaceae</taxon>
        <taxon>Aureimonas</taxon>
    </lineage>
</organism>
<dbReference type="CDD" id="cd05233">
    <property type="entry name" value="SDR_c"/>
    <property type="match status" value="1"/>
</dbReference>
<dbReference type="SUPFAM" id="SSF51735">
    <property type="entry name" value="NAD(P)-binding Rossmann-fold domains"/>
    <property type="match status" value="1"/>
</dbReference>
<proteinExistence type="inferred from homology"/>
<dbReference type="PANTHER" id="PTHR43639:SF1">
    <property type="entry name" value="SHORT-CHAIN DEHYDROGENASE_REDUCTASE FAMILY PROTEIN"/>
    <property type="match status" value="1"/>
</dbReference>
<dbReference type="AlphaFoldDB" id="A0A916YBJ4"/>
<comment type="similarity">
    <text evidence="1">Belongs to the short-chain dehydrogenases/reductases (SDR) family.</text>
</comment>
<evidence type="ECO:0000313" key="3">
    <source>
        <dbReference type="EMBL" id="GGD38515.1"/>
    </source>
</evidence>
<dbReference type="Gene3D" id="3.40.50.720">
    <property type="entry name" value="NAD(P)-binding Rossmann-like Domain"/>
    <property type="match status" value="1"/>
</dbReference>
<dbReference type="PRINTS" id="PR00080">
    <property type="entry name" value="SDRFAMILY"/>
</dbReference>
<dbReference type="InterPro" id="IPR002347">
    <property type="entry name" value="SDR_fam"/>
</dbReference>
<comment type="caution">
    <text evidence="3">The sequence shown here is derived from an EMBL/GenBank/DDBJ whole genome shotgun (WGS) entry which is preliminary data.</text>
</comment>
<dbReference type="EMBL" id="BMJJ01000015">
    <property type="protein sequence ID" value="GGD38515.1"/>
    <property type="molecule type" value="Genomic_DNA"/>
</dbReference>
<keyword evidence="2" id="KW-0560">Oxidoreductase</keyword>
<reference evidence="3" key="2">
    <citation type="submission" date="2020-09" db="EMBL/GenBank/DDBJ databases">
        <authorList>
            <person name="Sun Q."/>
            <person name="Zhou Y."/>
        </authorList>
    </citation>
    <scope>NUCLEOTIDE SEQUENCE</scope>
    <source>
        <strain evidence="3">CGMCC 1.15493</strain>
    </source>
</reference>
<dbReference type="GO" id="GO:0016491">
    <property type="term" value="F:oxidoreductase activity"/>
    <property type="evidence" value="ECO:0007669"/>
    <property type="project" value="UniProtKB-KW"/>
</dbReference>
<dbReference type="PANTHER" id="PTHR43639">
    <property type="entry name" value="OXIDOREDUCTASE, SHORT-CHAIN DEHYDROGENASE/REDUCTASE FAMILY (AFU_ORTHOLOGUE AFUA_5G02870)"/>
    <property type="match status" value="1"/>
</dbReference>
<gene>
    <name evidence="3" type="ORF">GCM10011335_46550</name>
</gene>
<accession>A0A916YBJ4</accession>
<dbReference type="InterPro" id="IPR036291">
    <property type="entry name" value="NAD(P)-bd_dom_sf"/>
</dbReference>
<reference evidence="3" key="1">
    <citation type="journal article" date="2014" name="Int. J. Syst. Evol. Microbiol.">
        <title>Complete genome sequence of Corynebacterium casei LMG S-19264T (=DSM 44701T), isolated from a smear-ripened cheese.</title>
        <authorList>
            <consortium name="US DOE Joint Genome Institute (JGI-PGF)"/>
            <person name="Walter F."/>
            <person name="Albersmeier A."/>
            <person name="Kalinowski J."/>
            <person name="Ruckert C."/>
        </authorList>
    </citation>
    <scope>NUCLEOTIDE SEQUENCE</scope>
    <source>
        <strain evidence="3">CGMCC 1.15493</strain>
    </source>
</reference>
<evidence type="ECO:0000256" key="1">
    <source>
        <dbReference type="ARBA" id="ARBA00006484"/>
    </source>
</evidence>
<dbReference type="RefSeq" id="WP_188854850.1">
    <property type="nucleotide sequence ID" value="NZ_BMJJ01000015.1"/>
</dbReference>
<dbReference type="PRINTS" id="PR00081">
    <property type="entry name" value="GDHRDH"/>
</dbReference>
<dbReference type="Pfam" id="PF13561">
    <property type="entry name" value="adh_short_C2"/>
    <property type="match status" value="1"/>
</dbReference>
<protein>
    <submittedName>
        <fullName evidence="3">3-oxoacyl-ACP reductase</fullName>
    </submittedName>
</protein>
<evidence type="ECO:0000313" key="4">
    <source>
        <dbReference type="Proteomes" id="UP000613160"/>
    </source>
</evidence>
<keyword evidence="4" id="KW-1185">Reference proteome</keyword>